<evidence type="ECO:0000256" key="1">
    <source>
        <dbReference type="SAM" id="SignalP"/>
    </source>
</evidence>
<accession>A0AAQ4E343</accession>
<evidence type="ECO:0000313" key="3">
    <source>
        <dbReference type="Proteomes" id="UP001321473"/>
    </source>
</evidence>
<dbReference type="AlphaFoldDB" id="A0AAQ4E343"/>
<keyword evidence="1" id="KW-0732">Signal</keyword>
<dbReference type="PANTHER" id="PTHR33964:SF1">
    <property type="entry name" value="RE45066P"/>
    <property type="match status" value="1"/>
</dbReference>
<evidence type="ECO:0008006" key="4">
    <source>
        <dbReference type="Google" id="ProtNLM"/>
    </source>
</evidence>
<evidence type="ECO:0000313" key="2">
    <source>
        <dbReference type="EMBL" id="KAK8769116.1"/>
    </source>
</evidence>
<proteinExistence type="predicted"/>
<gene>
    <name evidence="2" type="ORF">V5799_014421</name>
</gene>
<reference evidence="2 3" key="1">
    <citation type="journal article" date="2023" name="Arcadia Sci">
        <title>De novo assembly of a long-read Amblyomma americanum tick genome.</title>
        <authorList>
            <person name="Chou S."/>
            <person name="Poskanzer K.E."/>
            <person name="Rollins M."/>
            <person name="Thuy-Boun P.S."/>
        </authorList>
    </citation>
    <scope>NUCLEOTIDE SEQUENCE [LARGE SCALE GENOMIC DNA]</scope>
    <source>
        <strain evidence="2">F_SG_1</strain>
        <tissue evidence="2">Salivary glands</tissue>
    </source>
</reference>
<sequence>MEYPRLIFVVFVALWSRQGSASAQFKDDPSCSDDVIDACGTDFVVFSKGPEIPDTPEKLAESCKQELKSAACAKDYATRCLLGFTRGAALVAVNAVVEELEGKCDTSHAAHKRYFQHVKCMNQAGERLHGCVKRYQQDLYVAARKASRKLKIPYACCQYYEFYSCCEEALTEFCSDPDAAQLMRDTAENVFGNVLSVICGPFQKDSTHCLSLEALPQAGPNDTVPKNFISPLKSIVLSVG</sequence>
<dbReference type="Proteomes" id="UP001321473">
    <property type="component" value="Unassembled WGS sequence"/>
</dbReference>
<feature type="signal peptide" evidence="1">
    <location>
        <begin position="1"/>
        <end position="22"/>
    </location>
</feature>
<feature type="chain" id="PRO_5042991610" description="Secreted protein" evidence="1">
    <location>
        <begin position="23"/>
        <end position="240"/>
    </location>
</feature>
<dbReference type="PANTHER" id="PTHR33964">
    <property type="entry name" value="RE45066P-RELATED"/>
    <property type="match status" value="1"/>
</dbReference>
<keyword evidence="3" id="KW-1185">Reference proteome</keyword>
<protein>
    <recommendedName>
        <fullName evidence="4">Secreted protein</fullName>
    </recommendedName>
</protein>
<organism evidence="2 3">
    <name type="scientific">Amblyomma americanum</name>
    <name type="common">Lone star tick</name>
    <dbReference type="NCBI Taxonomy" id="6943"/>
    <lineage>
        <taxon>Eukaryota</taxon>
        <taxon>Metazoa</taxon>
        <taxon>Ecdysozoa</taxon>
        <taxon>Arthropoda</taxon>
        <taxon>Chelicerata</taxon>
        <taxon>Arachnida</taxon>
        <taxon>Acari</taxon>
        <taxon>Parasitiformes</taxon>
        <taxon>Ixodida</taxon>
        <taxon>Ixodoidea</taxon>
        <taxon>Ixodidae</taxon>
        <taxon>Amblyomminae</taxon>
        <taxon>Amblyomma</taxon>
    </lineage>
</organism>
<name>A0AAQ4E343_AMBAM</name>
<comment type="caution">
    <text evidence="2">The sequence shown here is derived from an EMBL/GenBank/DDBJ whole genome shotgun (WGS) entry which is preliminary data.</text>
</comment>
<dbReference type="EMBL" id="JARKHS020023082">
    <property type="protein sequence ID" value="KAK8769116.1"/>
    <property type="molecule type" value="Genomic_DNA"/>
</dbReference>